<dbReference type="EMBL" id="JBHSPB010000010">
    <property type="protein sequence ID" value="MFC5722071.1"/>
    <property type="molecule type" value="Genomic_DNA"/>
</dbReference>
<dbReference type="RefSeq" id="WP_390317436.1">
    <property type="nucleotide sequence ID" value="NZ_JBHSPB010000010.1"/>
</dbReference>
<dbReference type="Proteomes" id="UP001596083">
    <property type="component" value="Unassembled WGS sequence"/>
</dbReference>
<accession>A0ABW0Z444</accession>
<gene>
    <name evidence="2" type="ORF">ACFP1Z_18050</name>
</gene>
<dbReference type="SUPFAM" id="SSF47413">
    <property type="entry name" value="lambda repressor-like DNA-binding domains"/>
    <property type="match status" value="1"/>
</dbReference>
<protein>
    <submittedName>
        <fullName evidence="2">Scr1 family TA system antitoxin-like transcriptional regulator</fullName>
    </submittedName>
</protein>
<reference evidence="3" key="1">
    <citation type="journal article" date="2019" name="Int. J. Syst. Evol. Microbiol.">
        <title>The Global Catalogue of Microorganisms (GCM) 10K type strain sequencing project: providing services to taxonomists for standard genome sequencing and annotation.</title>
        <authorList>
            <consortium name="The Broad Institute Genomics Platform"/>
            <consortium name="The Broad Institute Genome Sequencing Center for Infectious Disease"/>
            <person name="Wu L."/>
            <person name="Ma J."/>
        </authorList>
    </citation>
    <scope>NUCLEOTIDE SEQUENCE [LARGE SCALE GENOMIC DNA]</scope>
    <source>
        <strain evidence="3">CGMCC 4.7304</strain>
    </source>
</reference>
<proteinExistence type="predicted"/>
<evidence type="ECO:0000259" key="1">
    <source>
        <dbReference type="PROSITE" id="PS50943"/>
    </source>
</evidence>
<dbReference type="SMART" id="SM00530">
    <property type="entry name" value="HTH_XRE"/>
    <property type="match status" value="1"/>
</dbReference>
<evidence type="ECO:0000313" key="2">
    <source>
        <dbReference type="EMBL" id="MFC5722071.1"/>
    </source>
</evidence>
<dbReference type="Pfam" id="PF13560">
    <property type="entry name" value="HTH_31"/>
    <property type="match status" value="1"/>
</dbReference>
<dbReference type="Pfam" id="PF19054">
    <property type="entry name" value="DUF5753"/>
    <property type="match status" value="1"/>
</dbReference>
<organism evidence="2 3">
    <name type="scientific">Streptomyces gamaensis</name>
    <dbReference type="NCBI Taxonomy" id="1763542"/>
    <lineage>
        <taxon>Bacteria</taxon>
        <taxon>Bacillati</taxon>
        <taxon>Actinomycetota</taxon>
        <taxon>Actinomycetes</taxon>
        <taxon>Kitasatosporales</taxon>
        <taxon>Streptomycetaceae</taxon>
        <taxon>Streptomyces</taxon>
    </lineage>
</organism>
<dbReference type="InterPro" id="IPR043917">
    <property type="entry name" value="DUF5753"/>
</dbReference>
<evidence type="ECO:0000313" key="3">
    <source>
        <dbReference type="Proteomes" id="UP001596083"/>
    </source>
</evidence>
<dbReference type="InterPro" id="IPR010982">
    <property type="entry name" value="Lambda_DNA-bd_dom_sf"/>
</dbReference>
<comment type="caution">
    <text evidence="2">The sequence shown here is derived from an EMBL/GenBank/DDBJ whole genome shotgun (WGS) entry which is preliminary data.</text>
</comment>
<dbReference type="CDD" id="cd00093">
    <property type="entry name" value="HTH_XRE"/>
    <property type="match status" value="1"/>
</dbReference>
<keyword evidence="3" id="KW-1185">Reference proteome</keyword>
<feature type="domain" description="HTH cro/C1-type" evidence="1">
    <location>
        <begin position="20"/>
        <end position="55"/>
    </location>
</feature>
<sequence length="272" mass="31322">MPAPKRFEPTDLNKWFALKITSLREAKGWSRQDLADAVRLSYSRIAQYERAEGVPPEDITKILDEVLESGGILTEAWPYLEHGSPDTKWAHKLTEAESKATKIRYYIHSVPGLLQTREYATVMLRSGIPFYGGDLDQKVDFRMERQAVLDAPNPPWIWTVLDESALYRTFGHADIMRDQLVHLLDLMRRPHVNVQIIPHDDGTLITGMGTTSIFELRDGRTVVYREEPEAAFVTDVDRVAPFVRLYDHLQAEALSPTRSREFIRRVVEEKYP</sequence>
<dbReference type="Gene3D" id="1.10.260.40">
    <property type="entry name" value="lambda repressor-like DNA-binding domains"/>
    <property type="match status" value="1"/>
</dbReference>
<dbReference type="InterPro" id="IPR001387">
    <property type="entry name" value="Cro/C1-type_HTH"/>
</dbReference>
<name>A0ABW0Z444_9ACTN</name>
<dbReference type="PROSITE" id="PS50943">
    <property type="entry name" value="HTH_CROC1"/>
    <property type="match status" value="1"/>
</dbReference>